<dbReference type="Gene3D" id="1.10.510.10">
    <property type="entry name" value="Transferase(Phosphotransferase) domain 1"/>
    <property type="match status" value="1"/>
</dbReference>
<evidence type="ECO:0000256" key="3">
    <source>
        <dbReference type="ARBA" id="ARBA00022679"/>
    </source>
</evidence>
<evidence type="ECO:0000256" key="7">
    <source>
        <dbReference type="ARBA" id="ARBA00047899"/>
    </source>
</evidence>
<dbReference type="PROSITE" id="PS00108">
    <property type="entry name" value="PROTEIN_KINASE_ST"/>
    <property type="match status" value="1"/>
</dbReference>
<accession>A0A5J4W1U5</accession>
<dbReference type="OrthoDB" id="8693905at2759"/>
<dbReference type="PANTHER" id="PTHR44899">
    <property type="entry name" value="CAMK FAMILY PROTEIN KINASE"/>
    <property type="match status" value="1"/>
</dbReference>
<feature type="domain" description="Protein kinase" evidence="9">
    <location>
        <begin position="54"/>
        <end position="313"/>
    </location>
</feature>
<evidence type="ECO:0000256" key="1">
    <source>
        <dbReference type="ARBA" id="ARBA00012513"/>
    </source>
</evidence>
<dbReference type="InterPro" id="IPR008271">
    <property type="entry name" value="Ser/Thr_kinase_AS"/>
</dbReference>
<evidence type="ECO:0000256" key="4">
    <source>
        <dbReference type="ARBA" id="ARBA00022741"/>
    </source>
</evidence>
<reference evidence="10 11" key="1">
    <citation type="submission" date="2019-03" db="EMBL/GenBank/DDBJ databases">
        <title>Single cell metagenomics reveals metabolic interactions within the superorganism composed of flagellate Streblomastix strix and complex community of Bacteroidetes bacteria on its surface.</title>
        <authorList>
            <person name="Treitli S.C."/>
            <person name="Kolisko M."/>
            <person name="Husnik F."/>
            <person name="Keeling P."/>
            <person name="Hampl V."/>
        </authorList>
    </citation>
    <scope>NUCLEOTIDE SEQUENCE [LARGE SCALE GENOMIC DNA]</scope>
    <source>
        <strain evidence="10">ST1C</strain>
    </source>
</reference>
<keyword evidence="5 10" id="KW-0418">Kinase</keyword>
<dbReference type="GO" id="GO:0005524">
    <property type="term" value="F:ATP binding"/>
    <property type="evidence" value="ECO:0007669"/>
    <property type="project" value="UniProtKB-KW"/>
</dbReference>
<sequence>MYAVIEFASVESAMQAVFSPAQQRIIDGTIIQIHIFQQIINQQLTLLGRKQIVFIKIRKLGFGGFGVVWLQKEISSGNLVAIKELRYYSEDEKLNVNNEIKVQKDSYEIFSQSSPSFIHIVKPYGFFLNDKGDKAFIVMEYCSGGDLNTYIKDMIRKGTEINIELHSHDIIHGDLKPQNVLLTKDFKIKLADFGLARELQEGRTSVTFRAGTNLYFAPEILNAGNQELKRLKFSADIWACGIILYELLAHKHPFDLDQTNFSQYKFMHRVINDEPSQLPAHYPENMRNLIKTMLIKNPGNRITAEQIMQVPEVIASLAKQ</sequence>
<dbReference type="AlphaFoldDB" id="A0A5J4W1U5"/>
<dbReference type="SMART" id="SM00220">
    <property type="entry name" value="S_TKc"/>
    <property type="match status" value="1"/>
</dbReference>
<comment type="catalytic activity">
    <reaction evidence="8">
        <text>L-seryl-[protein] + ATP = O-phospho-L-seryl-[protein] + ADP + H(+)</text>
        <dbReference type="Rhea" id="RHEA:17989"/>
        <dbReference type="Rhea" id="RHEA-COMP:9863"/>
        <dbReference type="Rhea" id="RHEA-COMP:11604"/>
        <dbReference type="ChEBI" id="CHEBI:15378"/>
        <dbReference type="ChEBI" id="CHEBI:29999"/>
        <dbReference type="ChEBI" id="CHEBI:30616"/>
        <dbReference type="ChEBI" id="CHEBI:83421"/>
        <dbReference type="ChEBI" id="CHEBI:456216"/>
        <dbReference type="EC" id="2.7.11.1"/>
    </reaction>
</comment>
<evidence type="ECO:0000256" key="8">
    <source>
        <dbReference type="ARBA" id="ARBA00048679"/>
    </source>
</evidence>
<gene>
    <name evidence="10" type="ORF">EZS28_015959</name>
</gene>
<dbReference type="Proteomes" id="UP000324800">
    <property type="component" value="Unassembled WGS sequence"/>
</dbReference>
<evidence type="ECO:0000256" key="5">
    <source>
        <dbReference type="ARBA" id="ARBA00022777"/>
    </source>
</evidence>
<keyword evidence="3" id="KW-0808">Transferase</keyword>
<evidence type="ECO:0000313" key="11">
    <source>
        <dbReference type="Proteomes" id="UP000324800"/>
    </source>
</evidence>
<dbReference type="EMBL" id="SNRW01003953">
    <property type="protein sequence ID" value="KAA6388516.1"/>
    <property type="molecule type" value="Genomic_DNA"/>
</dbReference>
<dbReference type="EC" id="2.7.11.1" evidence="1"/>
<protein>
    <recommendedName>
        <fullName evidence="1">non-specific serine/threonine protein kinase</fullName>
        <ecNumber evidence="1">2.7.11.1</ecNumber>
    </recommendedName>
</protein>
<dbReference type="InterPro" id="IPR051131">
    <property type="entry name" value="NEK_Ser/Thr_kinase_NIMA"/>
</dbReference>
<dbReference type="Gene3D" id="3.30.200.20">
    <property type="entry name" value="Phosphorylase Kinase, domain 1"/>
    <property type="match status" value="1"/>
</dbReference>
<dbReference type="PANTHER" id="PTHR44899:SF3">
    <property type="entry name" value="SERINE_THREONINE-PROTEIN KINASE NEK1"/>
    <property type="match status" value="1"/>
</dbReference>
<keyword evidence="2" id="KW-0723">Serine/threonine-protein kinase</keyword>
<proteinExistence type="predicted"/>
<evidence type="ECO:0000313" key="10">
    <source>
        <dbReference type="EMBL" id="KAA6388516.1"/>
    </source>
</evidence>
<dbReference type="InterPro" id="IPR011009">
    <property type="entry name" value="Kinase-like_dom_sf"/>
</dbReference>
<dbReference type="SUPFAM" id="SSF56112">
    <property type="entry name" value="Protein kinase-like (PK-like)"/>
    <property type="match status" value="1"/>
</dbReference>
<evidence type="ECO:0000256" key="2">
    <source>
        <dbReference type="ARBA" id="ARBA00022527"/>
    </source>
</evidence>
<evidence type="ECO:0000256" key="6">
    <source>
        <dbReference type="ARBA" id="ARBA00022840"/>
    </source>
</evidence>
<dbReference type="GO" id="GO:0004674">
    <property type="term" value="F:protein serine/threonine kinase activity"/>
    <property type="evidence" value="ECO:0007669"/>
    <property type="project" value="UniProtKB-KW"/>
</dbReference>
<name>A0A5J4W1U5_9EUKA</name>
<comment type="caution">
    <text evidence="10">The sequence shown here is derived from an EMBL/GenBank/DDBJ whole genome shotgun (WGS) entry which is preliminary data.</text>
</comment>
<dbReference type="Pfam" id="PF00069">
    <property type="entry name" value="Pkinase"/>
    <property type="match status" value="1"/>
</dbReference>
<evidence type="ECO:0000259" key="9">
    <source>
        <dbReference type="PROSITE" id="PS50011"/>
    </source>
</evidence>
<comment type="catalytic activity">
    <reaction evidence="7">
        <text>L-threonyl-[protein] + ATP = O-phospho-L-threonyl-[protein] + ADP + H(+)</text>
        <dbReference type="Rhea" id="RHEA:46608"/>
        <dbReference type="Rhea" id="RHEA-COMP:11060"/>
        <dbReference type="Rhea" id="RHEA-COMP:11605"/>
        <dbReference type="ChEBI" id="CHEBI:15378"/>
        <dbReference type="ChEBI" id="CHEBI:30013"/>
        <dbReference type="ChEBI" id="CHEBI:30616"/>
        <dbReference type="ChEBI" id="CHEBI:61977"/>
        <dbReference type="ChEBI" id="CHEBI:456216"/>
        <dbReference type="EC" id="2.7.11.1"/>
    </reaction>
</comment>
<keyword evidence="4" id="KW-0547">Nucleotide-binding</keyword>
<organism evidence="10 11">
    <name type="scientific">Streblomastix strix</name>
    <dbReference type="NCBI Taxonomy" id="222440"/>
    <lineage>
        <taxon>Eukaryota</taxon>
        <taxon>Metamonada</taxon>
        <taxon>Preaxostyla</taxon>
        <taxon>Oxymonadida</taxon>
        <taxon>Streblomastigidae</taxon>
        <taxon>Streblomastix</taxon>
    </lineage>
</organism>
<keyword evidence="6" id="KW-0067">ATP-binding</keyword>
<dbReference type="InterPro" id="IPR000719">
    <property type="entry name" value="Prot_kinase_dom"/>
</dbReference>
<dbReference type="PROSITE" id="PS50011">
    <property type="entry name" value="PROTEIN_KINASE_DOM"/>
    <property type="match status" value="1"/>
</dbReference>